<evidence type="ECO:0000256" key="4">
    <source>
        <dbReference type="PROSITE-ProRule" id="PRU00335"/>
    </source>
</evidence>
<organism evidence="6 7">
    <name type="scientific">Fluviicoccus keumensis</name>
    <dbReference type="NCBI Taxonomy" id="1435465"/>
    <lineage>
        <taxon>Bacteria</taxon>
        <taxon>Pseudomonadati</taxon>
        <taxon>Pseudomonadota</taxon>
        <taxon>Gammaproteobacteria</taxon>
        <taxon>Moraxellales</taxon>
        <taxon>Moraxellaceae</taxon>
        <taxon>Fluviicoccus</taxon>
    </lineage>
</organism>
<name>A0A4Q7YLW5_9GAMM</name>
<dbReference type="PRINTS" id="PR00455">
    <property type="entry name" value="HTHTETR"/>
</dbReference>
<dbReference type="SUPFAM" id="SSF48498">
    <property type="entry name" value="Tetracyclin repressor-like, C-terminal domain"/>
    <property type="match status" value="1"/>
</dbReference>
<keyword evidence="2 4" id="KW-0238">DNA-binding</keyword>
<dbReference type="PANTHER" id="PTHR30055:SF234">
    <property type="entry name" value="HTH-TYPE TRANSCRIPTIONAL REGULATOR BETI"/>
    <property type="match status" value="1"/>
</dbReference>
<dbReference type="SUPFAM" id="SSF46689">
    <property type="entry name" value="Homeodomain-like"/>
    <property type="match status" value="1"/>
</dbReference>
<reference evidence="6 7" key="1">
    <citation type="submission" date="2019-02" db="EMBL/GenBank/DDBJ databases">
        <title>Genomic Encyclopedia of Type Strains, Phase IV (KMG-IV): sequencing the most valuable type-strain genomes for metagenomic binning, comparative biology and taxonomic classification.</title>
        <authorList>
            <person name="Goeker M."/>
        </authorList>
    </citation>
    <scope>NUCLEOTIDE SEQUENCE [LARGE SCALE GENOMIC DNA]</scope>
    <source>
        <strain evidence="6 7">DSM 105135</strain>
    </source>
</reference>
<evidence type="ECO:0000313" key="7">
    <source>
        <dbReference type="Proteomes" id="UP000292423"/>
    </source>
</evidence>
<dbReference type="InterPro" id="IPR001647">
    <property type="entry name" value="HTH_TetR"/>
</dbReference>
<dbReference type="OrthoDB" id="5816932at2"/>
<keyword evidence="1" id="KW-0805">Transcription regulation</keyword>
<dbReference type="RefSeq" id="WP_130414515.1">
    <property type="nucleotide sequence ID" value="NZ_SHKX01000013.1"/>
</dbReference>
<accession>A0A4Q7YLW5</accession>
<protein>
    <submittedName>
        <fullName evidence="6">TetR family transcriptional regulator</fullName>
    </submittedName>
</protein>
<dbReference type="Pfam" id="PF00440">
    <property type="entry name" value="TetR_N"/>
    <property type="match status" value="1"/>
</dbReference>
<dbReference type="Proteomes" id="UP000292423">
    <property type="component" value="Unassembled WGS sequence"/>
</dbReference>
<dbReference type="Gene3D" id="1.10.357.10">
    <property type="entry name" value="Tetracycline Repressor, domain 2"/>
    <property type="match status" value="1"/>
</dbReference>
<dbReference type="Gene3D" id="1.10.10.60">
    <property type="entry name" value="Homeodomain-like"/>
    <property type="match status" value="1"/>
</dbReference>
<dbReference type="PROSITE" id="PS50977">
    <property type="entry name" value="HTH_TETR_2"/>
    <property type="match status" value="1"/>
</dbReference>
<dbReference type="InterPro" id="IPR050109">
    <property type="entry name" value="HTH-type_TetR-like_transc_reg"/>
</dbReference>
<dbReference type="PANTHER" id="PTHR30055">
    <property type="entry name" value="HTH-TYPE TRANSCRIPTIONAL REGULATOR RUTR"/>
    <property type="match status" value="1"/>
</dbReference>
<dbReference type="EMBL" id="SHKX01000013">
    <property type="protein sequence ID" value="RZU38712.1"/>
    <property type="molecule type" value="Genomic_DNA"/>
</dbReference>
<evidence type="ECO:0000259" key="5">
    <source>
        <dbReference type="PROSITE" id="PS50977"/>
    </source>
</evidence>
<dbReference type="InterPro" id="IPR036271">
    <property type="entry name" value="Tet_transcr_reg_TetR-rel_C_sf"/>
</dbReference>
<sequence>MTDASLSRAERQKQQLRAEIIQAAFAEFSARGYHQTGIADIAKRLGIGHGTFYRYFENKRDILEHVINEVSRQIMETLAAENAPGAAGSLAEYREQCRRIGNRFVAVMAENPDMIRMVLFEATSVDAEMTNRIMLLQEFGARITAEYLAHGVKQGFLRADLDAEATSHAVIGLLLGGALRFLYKPDDVEGRERLVEATLRLLIDGVRKDG</sequence>
<evidence type="ECO:0000256" key="3">
    <source>
        <dbReference type="ARBA" id="ARBA00023163"/>
    </source>
</evidence>
<keyword evidence="3" id="KW-0804">Transcription</keyword>
<gene>
    <name evidence="6" type="ORF">EV700_2647</name>
</gene>
<dbReference type="InterPro" id="IPR009057">
    <property type="entry name" value="Homeodomain-like_sf"/>
</dbReference>
<dbReference type="GO" id="GO:0000976">
    <property type="term" value="F:transcription cis-regulatory region binding"/>
    <property type="evidence" value="ECO:0007669"/>
    <property type="project" value="TreeGrafter"/>
</dbReference>
<proteinExistence type="predicted"/>
<evidence type="ECO:0000256" key="1">
    <source>
        <dbReference type="ARBA" id="ARBA00023015"/>
    </source>
</evidence>
<keyword evidence="7" id="KW-1185">Reference proteome</keyword>
<evidence type="ECO:0000313" key="6">
    <source>
        <dbReference type="EMBL" id="RZU38712.1"/>
    </source>
</evidence>
<dbReference type="AlphaFoldDB" id="A0A4Q7YLW5"/>
<feature type="DNA-binding region" description="H-T-H motif" evidence="4">
    <location>
        <begin position="37"/>
        <end position="56"/>
    </location>
</feature>
<feature type="domain" description="HTH tetR-type" evidence="5">
    <location>
        <begin position="14"/>
        <end position="74"/>
    </location>
</feature>
<evidence type="ECO:0000256" key="2">
    <source>
        <dbReference type="ARBA" id="ARBA00023125"/>
    </source>
</evidence>
<dbReference type="GO" id="GO:0003700">
    <property type="term" value="F:DNA-binding transcription factor activity"/>
    <property type="evidence" value="ECO:0007669"/>
    <property type="project" value="TreeGrafter"/>
</dbReference>
<comment type="caution">
    <text evidence="6">The sequence shown here is derived from an EMBL/GenBank/DDBJ whole genome shotgun (WGS) entry which is preliminary data.</text>
</comment>